<dbReference type="Proteomes" id="UP001156856">
    <property type="component" value="Unassembled WGS sequence"/>
</dbReference>
<evidence type="ECO:0000313" key="5">
    <source>
        <dbReference type="Proteomes" id="UP000321960"/>
    </source>
</evidence>
<dbReference type="OrthoDB" id="7856369at2"/>
<reference evidence="4" key="4">
    <citation type="submission" date="2023-01" db="EMBL/GenBank/DDBJ databases">
        <title>Draft genome sequence of Methylobacterium oxalidis strain NBRC 107715.</title>
        <authorList>
            <person name="Sun Q."/>
            <person name="Mori K."/>
        </authorList>
    </citation>
    <scope>NUCLEOTIDE SEQUENCE</scope>
    <source>
        <strain evidence="4">NBRC 107715</strain>
    </source>
</reference>
<dbReference type="EMBL" id="BJZU01000153">
    <property type="protein sequence ID" value="GEP07422.1"/>
    <property type="molecule type" value="Genomic_DNA"/>
</dbReference>
<evidence type="ECO:0000256" key="1">
    <source>
        <dbReference type="SAM" id="Coils"/>
    </source>
</evidence>
<name>A0A512JBT5_9HYPH</name>
<comment type="caution">
    <text evidence="3">The sequence shown here is derived from an EMBL/GenBank/DDBJ whole genome shotgun (WGS) entry which is preliminary data.</text>
</comment>
<dbReference type="AlphaFoldDB" id="A0A512JBT5"/>
<keyword evidence="6" id="KW-1185">Reference proteome</keyword>
<accession>A0A512JBT5</accession>
<dbReference type="NCBIfam" id="TIGR01985">
    <property type="entry name" value="phasin_2"/>
    <property type="match status" value="1"/>
</dbReference>
<feature type="coiled-coil region" evidence="1">
    <location>
        <begin position="85"/>
        <end position="112"/>
    </location>
</feature>
<feature type="domain" description="Phasin" evidence="2">
    <location>
        <begin position="37"/>
        <end position="114"/>
    </location>
</feature>
<dbReference type="Pfam" id="PF09361">
    <property type="entry name" value="Phasin_2"/>
    <property type="match status" value="1"/>
</dbReference>
<evidence type="ECO:0000313" key="6">
    <source>
        <dbReference type="Proteomes" id="UP001156856"/>
    </source>
</evidence>
<keyword evidence="1" id="KW-0175">Coiled coil</keyword>
<proteinExistence type="predicted"/>
<reference evidence="3 5" key="3">
    <citation type="submission" date="2019-07" db="EMBL/GenBank/DDBJ databases">
        <title>Whole genome shotgun sequence of Methylobacterium oxalidis NBRC 107715.</title>
        <authorList>
            <person name="Hosoyama A."/>
            <person name="Uohara A."/>
            <person name="Ohji S."/>
            <person name="Ichikawa N."/>
        </authorList>
    </citation>
    <scope>NUCLEOTIDE SEQUENCE [LARGE SCALE GENOMIC DNA]</scope>
    <source>
        <strain evidence="3 5">NBRC 107715</strain>
    </source>
</reference>
<protein>
    <submittedName>
        <fullName evidence="3">Phasin</fullName>
    </submittedName>
</protein>
<gene>
    <name evidence="4" type="ORF">GCM10007888_37460</name>
    <name evidence="3" type="ORF">MOX02_54600</name>
</gene>
<dbReference type="InterPro" id="IPR010234">
    <property type="entry name" value="Phasin_subfam-2"/>
</dbReference>
<dbReference type="EMBL" id="BSPK01000069">
    <property type="protein sequence ID" value="GLS65364.1"/>
    <property type="molecule type" value="Genomic_DNA"/>
</dbReference>
<dbReference type="Proteomes" id="UP000321960">
    <property type="component" value="Unassembled WGS sequence"/>
</dbReference>
<evidence type="ECO:0000313" key="3">
    <source>
        <dbReference type="EMBL" id="GEP07422.1"/>
    </source>
</evidence>
<sequence length="118" mass="12483">MSTRQPHQTASELRAFAEKGVEQARGAFGALVANARKASDTLQSSADTAHSSGKAVLARGLELTEQNITAGFDHAQKLVQARSLKDAITLQAEFARNQLAALQAQTKELASLARPAKA</sequence>
<dbReference type="RefSeq" id="WP_147028876.1">
    <property type="nucleotide sequence ID" value="NZ_BJZU01000153.1"/>
</dbReference>
<reference evidence="6" key="2">
    <citation type="journal article" date="2019" name="Int. J. Syst. Evol. Microbiol.">
        <title>The Global Catalogue of Microorganisms (GCM) 10K type strain sequencing project: providing services to taxonomists for standard genome sequencing and annotation.</title>
        <authorList>
            <consortium name="The Broad Institute Genomics Platform"/>
            <consortium name="The Broad Institute Genome Sequencing Center for Infectious Disease"/>
            <person name="Wu L."/>
            <person name="Ma J."/>
        </authorList>
    </citation>
    <scope>NUCLEOTIDE SEQUENCE [LARGE SCALE GENOMIC DNA]</scope>
    <source>
        <strain evidence="6">NBRC 107715</strain>
    </source>
</reference>
<evidence type="ECO:0000313" key="4">
    <source>
        <dbReference type="EMBL" id="GLS65364.1"/>
    </source>
</evidence>
<evidence type="ECO:0000259" key="2">
    <source>
        <dbReference type="Pfam" id="PF09361"/>
    </source>
</evidence>
<organism evidence="3 5">
    <name type="scientific">Methylobacterium oxalidis</name>
    <dbReference type="NCBI Taxonomy" id="944322"/>
    <lineage>
        <taxon>Bacteria</taxon>
        <taxon>Pseudomonadati</taxon>
        <taxon>Pseudomonadota</taxon>
        <taxon>Alphaproteobacteria</taxon>
        <taxon>Hyphomicrobiales</taxon>
        <taxon>Methylobacteriaceae</taxon>
        <taxon>Methylobacterium</taxon>
    </lineage>
</organism>
<reference evidence="4" key="1">
    <citation type="journal article" date="2014" name="Int. J. Syst. Evol. Microbiol.">
        <title>Complete genome of a new Firmicutes species belonging to the dominant human colonic microbiota ('Ruminococcus bicirculans') reveals two chromosomes and a selective capacity to utilize plant glucans.</title>
        <authorList>
            <consortium name="NISC Comparative Sequencing Program"/>
            <person name="Wegmann U."/>
            <person name="Louis P."/>
            <person name="Goesmann A."/>
            <person name="Henrissat B."/>
            <person name="Duncan S.H."/>
            <person name="Flint H.J."/>
        </authorList>
    </citation>
    <scope>NUCLEOTIDE SEQUENCE</scope>
    <source>
        <strain evidence="4">NBRC 107715</strain>
    </source>
</reference>
<dbReference type="InterPro" id="IPR018968">
    <property type="entry name" value="Phasin"/>
</dbReference>